<feature type="transmembrane region" description="Helical" evidence="19">
    <location>
        <begin position="185"/>
        <end position="203"/>
    </location>
</feature>
<evidence type="ECO:0000256" key="1">
    <source>
        <dbReference type="ARBA" id="ARBA00001946"/>
    </source>
</evidence>
<protein>
    <recommendedName>
        <fullName evidence="6 19">Adenosylcobinamide-GDP ribazoletransferase</fullName>
        <ecNumber evidence="5 19">2.7.8.26</ecNumber>
    </recommendedName>
    <alternativeName>
        <fullName evidence="16 19">Cobalamin synthase</fullName>
    </alternativeName>
    <alternativeName>
        <fullName evidence="15 19">Cobalamin-5'-phosphate synthase</fullName>
    </alternativeName>
</protein>
<gene>
    <name evidence="19" type="primary">cobS</name>
    <name evidence="20" type="ORF">EUU22_14130</name>
</gene>
<evidence type="ECO:0000313" key="21">
    <source>
        <dbReference type="Proteomes" id="UP000291088"/>
    </source>
</evidence>
<evidence type="ECO:0000256" key="14">
    <source>
        <dbReference type="ARBA" id="ARBA00025228"/>
    </source>
</evidence>
<evidence type="ECO:0000256" key="9">
    <source>
        <dbReference type="ARBA" id="ARBA00022679"/>
    </source>
</evidence>
<name>A0A4Q2T0S4_9HYPH</name>
<accession>A0A4Q2T0S4</accession>
<evidence type="ECO:0000256" key="5">
    <source>
        <dbReference type="ARBA" id="ARBA00013200"/>
    </source>
</evidence>
<evidence type="ECO:0000256" key="12">
    <source>
        <dbReference type="ARBA" id="ARBA00022989"/>
    </source>
</evidence>
<dbReference type="GO" id="GO:0005886">
    <property type="term" value="C:plasma membrane"/>
    <property type="evidence" value="ECO:0007669"/>
    <property type="project" value="UniProtKB-SubCell"/>
</dbReference>
<comment type="cofactor">
    <cofactor evidence="1 19">
        <name>Mg(2+)</name>
        <dbReference type="ChEBI" id="CHEBI:18420"/>
    </cofactor>
</comment>
<evidence type="ECO:0000256" key="15">
    <source>
        <dbReference type="ARBA" id="ARBA00032605"/>
    </source>
</evidence>
<comment type="subcellular location">
    <subcellularLocation>
        <location evidence="2 19">Cell membrane</location>
        <topology evidence="2 19">Multi-pass membrane protein</topology>
    </subcellularLocation>
</comment>
<keyword evidence="8 19" id="KW-0169">Cobalamin biosynthesis</keyword>
<dbReference type="RefSeq" id="WP_129332613.1">
    <property type="nucleotide sequence ID" value="NZ_SDVB01000238.1"/>
</dbReference>
<evidence type="ECO:0000313" key="20">
    <source>
        <dbReference type="EMBL" id="RYC12185.1"/>
    </source>
</evidence>
<evidence type="ECO:0000256" key="2">
    <source>
        <dbReference type="ARBA" id="ARBA00004651"/>
    </source>
</evidence>
<comment type="similarity">
    <text evidence="4 19">Belongs to the CobS family.</text>
</comment>
<evidence type="ECO:0000256" key="16">
    <source>
        <dbReference type="ARBA" id="ARBA00032853"/>
    </source>
</evidence>
<evidence type="ECO:0000256" key="3">
    <source>
        <dbReference type="ARBA" id="ARBA00004663"/>
    </source>
</evidence>
<dbReference type="GO" id="GO:0008818">
    <property type="term" value="F:cobalamin 5'-phosphate synthase activity"/>
    <property type="evidence" value="ECO:0007669"/>
    <property type="project" value="UniProtKB-UniRule"/>
</dbReference>
<evidence type="ECO:0000256" key="11">
    <source>
        <dbReference type="ARBA" id="ARBA00022842"/>
    </source>
</evidence>
<comment type="function">
    <text evidence="14 19">Joins adenosylcobinamide-GDP and alpha-ribazole to generate adenosylcobalamin (Ado-cobalamin). Also synthesizes adenosylcobalamin 5'-phosphate from adenosylcobinamide-GDP and alpha-ribazole 5'-phosphate.</text>
</comment>
<dbReference type="PANTHER" id="PTHR34148:SF1">
    <property type="entry name" value="ADENOSYLCOBINAMIDE-GDP RIBAZOLETRANSFERASE"/>
    <property type="match status" value="1"/>
</dbReference>
<feature type="transmembrane region" description="Helical" evidence="19">
    <location>
        <begin position="114"/>
        <end position="132"/>
    </location>
</feature>
<dbReference type="EMBL" id="SDVB01000238">
    <property type="protein sequence ID" value="RYC12185.1"/>
    <property type="molecule type" value="Genomic_DNA"/>
</dbReference>
<evidence type="ECO:0000256" key="18">
    <source>
        <dbReference type="ARBA" id="ARBA00049504"/>
    </source>
</evidence>
<keyword evidence="7 19" id="KW-1003">Cell membrane</keyword>
<dbReference type="Pfam" id="PF02654">
    <property type="entry name" value="CobS"/>
    <property type="match status" value="1"/>
</dbReference>
<evidence type="ECO:0000256" key="19">
    <source>
        <dbReference type="HAMAP-Rule" id="MF_00719"/>
    </source>
</evidence>
<evidence type="ECO:0000256" key="13">
    <source>
        <dbReference type="ARBA" id="ARBA00023136"/>
    </source>
</evidence>
<proteinExistence type="inferred from homology"/>
<keyword evidence="11 19" id="KW-0460">Magnesium</keyword>
<dbReference type="GO" id="GO:0051073">
    <property type="term" value="F:adenosylcobinamide-GDP ribazoletransferase activity"/>
    <property type="evidence" value="ECO:0007669"/>
    <property type="project" value="UniProtKB-UniRule"/>
</dbReference>
<evidence type="ECO:0000256" key="4">
    <source>
        <dbReference type="ARBA" id="ARBA00010561"/>
    </source>
</evidence>
<evidence type="ECO:0000256" key="6">
    <source>
        <dbReference type="ARBA" id="ARBA00015850"/>
    </source>
</evidence>
<dbReference type="AlphaFoldDB" id="A0A4Q2T0S4"/>
<feature type="transmembrane region" description="Helical" evidence="19">
    <location>
        <begin position="209"/>
        <end position="228"/>
    </location>
</feature>
<reference evidence="20 21" key="1">
    <citation type="submission" date="2019-01" db="EMBL/GenBank/DDBJ databases">
        <authorList>
            <person name="Deng T."/>
        </authorList>
    </citation>
    <scope>NUCLEOTIDE SEQUENCE [LARGE SCALE GENOMIC DNA]</scope>
    <source>
        <strain evidence="20 21">F8825</strain>
    </source>
</reference>
<feature type="transmembrane region" description="Helical" evidence="19">
    <location>
        <begin position="144"/>
        <end position="164"/>
    </location>
</feature>
<dbReference type="OrthoDB" id="9794626at2"/>
<evidence type="ECO:0000256" key="10">
    <source>
        <dbReference type="ARBA" id="ARBA00022692"/>
    </source>
</evidence>
<sequence length="260" mass="26287">MVLREFLNDTARAVGFLSRIPVPGHVFEGSDGRLSRTVRAFAAAGVVIALPGAAVLAFMLAAGAGPLLAAVCAITTQVLTIGALHEDALGDAADGFGGGRDREHALEIMKDSRVGSYGAVALVLILSLRIAALSELAMETSSLAAAACVVGVAALSRTLMVWHWSALPSARTQGVAAAAGMPEKPALQTALVSGAILAVLFVLPATSLFTTIVTLATAAFAAAVFTSLTRKKLQGHTGDTIGATQQVCEAAALIALAVSS</sequence>
<evidence type="ECO:0000256" key="7">
    <source>
        <dbReference type="ARBA" id="ARBA00022475"/>
    </source>
</evidence>
<dbReference type="HAMAP" id="MF_00719">
    <property type="entry name" value="CobS"/>
    <property type="match status" value="1"/>
</dbReference>
<feature type="transmembrane region" description="Helical" evidence="19">
    <location>
        <begin position="67"/>
        <end position="84"/>
    </location>
</feature>
<keyword evidence="21" id="KW-1185">Reference proteome</keyword>
<keyword evidence="13 19" id="KW-0472">Membrane</keyword>
<keyword evidence="12 19" id="KW-1133">Transmembrane helix</keyword>
<dbReference type="GO" id="GO:0009236">
    <property type="term" value="P:cobalamin biosynthetic process"/>
    <property type="evidence" value="ECO:0007669"/>
    <property type="project" value="UniProtKB-UniRule"/>
</dbReference>
<evidence type="ECO:0000256" key="17">
    <source>
        <dbReference type="ARBA" id="ARBA00048623"/>
    </source>
</evidence>
<dbReference type="PANTHER" id="PTHR34148">
    <property type="entry name" value="ADENOSYLCOBINAMIDE-GDP RIBAZOLETRANSFERASE"/>
    <property type="match status" value="1"/>
</dbReference>
<keyword evidence="10 19" id="KW-0812">Transmembrane</keyword>
<feature type="transmembrane region" description="Helical" evidence="19">
    <location>
        <begin position="40"/>
        <end position="61"/>
    </location>
</feature>
<dbReference type="EC" id="2.7.8.26" evidence="5 19"/>
<comment type="caution">
    <text evidence="20">The sequence shown here is derived from an EMBL/GenBank/DDBJ whole genome shotgun (WGS) entry which is preliminary data.</text>
</comment>
<dbReference type="Proteomes" id="UP000291088">
    <property type="component" value="Unassembled WGS sequence"/>
</dbReference>
<organism evidence="20 21">
    <name type="scientific">Ciceribacter ferrooxidans</name>
    <dbReference type="NCBI Taxonomy" id="2509717"/>
    <lineage>
        <taxon>Bacteria</taxon>
        <taxon>Pseudomonadati</taxon>
        <taxon>Pseudomonadota</taxon>
        <taxon>Alphaproteobacteria</taxon>
        <taxon>Hyphomicrobiales</taxon>
        <taxon>Rhizobiaceae</taxon>
        <taxon>Ciceribacter</taxon>
    </lineage>
</organism>
<comment type="catalytic activity">
    <reaction evidence="17 19">
        <text>alpha-ribazole + adenosylcob(III)inamide-GDP = adenosylcob(III)alamin + GMP + H(+)</text>
        <dbReference type="Rhea" id="RHEA:16049"/>
        <dbReference type="ChEBI" id="CHEBI:10329"/>
        <dbReference type="ChEBI" id="CHEBI:15378"/>
        <dbReference type="ChEBI" id="CHEBI:18408"/>
        <dbReference type="ChEBI" id="CHEBI:58115"/>
        <dbReference type="ChEBI" id="CHEBI:60487"/>
        <dbReference type="EC" id="2.7.8.26"/>
    </reaction>
</comment>
<comment type="pathway">
    <text evidence="3 19">Cofactor biosynthesis; adenosylcobalamin biosynthesis; adenosylcobalamin from cob(II)yrinate a,c-diamide: step 7/7.</text>
</comment>
<keyword evidence="9 19" id="KW-0808">Transferase</keyword>
<dbReference type="UniPathway" id="UPA00148">
    <property type="reaction ID" value="UER00238"/>
</dbReference>
<dbReference type="InterPro" id="IPR003805">
    <property type="entry name" value="CobS"/>
</dbReference>
<evidence type="ECO:0000256" key="8">
    <source>
        <dbReference type="ARBA" id="ARBA00022573"/>
    </source>
</evidence>
<comment type="catalytic activity">
    <reaction evidence="18 19">
        <text>alpha-ribazole 5'-phosphate + adenosylcob(III)inamide-GDP = adenosylcob(III)alamin 5'-phosphate + GMP + H(+)</text>
        <dbReference type="Rhea" id="RHEA:23560"/>
        <dbReference type="ChEBI" id="CHEBI:15378"/>
        <dbReference type="ChEBI" id="CHEBI:57918"/>
        <dbReference type="ChEBI" id="CHEBI:58115"/>
        <dbReference type="ChEBI" id="CHEBI:60487"/>
        <dbReference type="ChEBI" id="CHEBI:60493"/>
        <dbReference type="EC" id="2.7.8.26"/>
    </reaction>
</comment>